<reference evidence="1 2" key="2">
    <citation type="journal article" date="2014" name="PLoS ONE">
        <title>Evolution of mitochondria reconstructed from the energy metabolism of living bacteria.</title>
        <authorList>
            <person name="Degli Esposti M."/>
            <person name="Chouaia B."/>
            <person name="Comandatore F."/>
            <person name="Crotti E."/>
            <person name="Sassera D."/>
            <person name="Lievens P.M."/>
            <person name="Daffonchio D."/>
            <person name="Bandi C."/>
        </authorList>
    </citation>
    <scope>NUCLEOTIDE SEQUENCE [LARGE SCALE GENOMIC DNA]</scope>
    <source>
        <strain evidence="2">AM169</strain>
    </source>
</reference>
<proteinExistence type="predicted"/>
<dbReference type="EMBL" id="CBLY010000002">
    <property type="protein sequence ID" value="CDG32870.1"/>
    <property type="molecule type" value="Genomic_DNA"/>
</dbReference>
<evidence type="ECO:0000313" key="2">
    <source>
        <dbReference type="Proteomes" id="UP000027590"/>
    </source>
</evidence>
<sequence>MIGGLFWQRSSPFFFEAASETFQHPDLQGPGQEAFLKQAHEMMEDRLWPMTSTL</sequence>
<accession>A0A7U7IZR5</accession>
<protein>
    <submittedName>
        <fullName evidence="1">Uncharacterized protein</fullName>
    </submittedName>
</protein>
<reference evidence="1 2" key="1">
    <citation type="journal article" date="2014" name="Genome Biol. Evol.">
        <title>Acetic acid bacteria genomes reveal functional traits for adaptation to life in insect guts.</title>
        <authorList>
            <person name="Chouaia B."/>
            <person name="Gaiarsa S."/>
            <person name="Crotti E."/>
            <person name="Comandatore F."/>
            <person name="Degli Esposti M."/>
            <person name="Ricci I."/>
            <person name="Alma A."/>
            <person name="Favia G."/>
            <person name="Bandi C."/>
            <person name="Daffonchio D."/>
        </authorList>
    </citation>
    <scope>NUCLEOTIDE SEQUENCE [LARGE SCALE GENOMIC DNA]</scope>
    <source>
        <strain evidence="2">AM169</strain>
    </source>
</reference>
<evidence type="ECO:0000313" key="1">
    <source>
        <dbReference type="EMBL" id="CDG32870.1"/>
    </source>
</evidence>
<comment type="caution">
    <text evidence="1">The sequence shown here is derived from an EMBL/GenBank/DDBJ whole genome shotgun (WGS) entry which is preliminary data.</text>
</comment>
<dbReference type="AlphaFoldDB" id="A0A7U7IZR5"/>
<gene>
    <name evidence="1" type="ORF">SACS_0132</name>
</gene>
<dbReference type="Proteomes" id="UP000027590">
    <property type="component" value="Unassembled WGS sequence"/>
</dbReference>
<name>A0A7U7IZR5_9PROT</name>
<organism evidence="1 2">
    <name type="scientific">Parasaccharibacter apium</name>
    <dbReference type="NCBI Taxonomy" id="1510841"/>
    <lineage>
        <taxon>Bacteria</taxon>
        <taxon>Pseudomonadati</taxon>
        <taxon>Pseudomonadota</taxon>
        <taxon>Alphaproteobacteria</taxon>
        <taxon>Acetobacterales</taxon>
        <taxon>Acetobacteraceae</taxon>
        <taxon>Parasaccharibacter</taxon>
    </lineage>
</organism>